<protein>
    <submittedName>
        <fullName evidence="1">Type IX secretion system membrane protein, PorP/SprF family</fullName>
    </submittedName>
</protein>
<evidence type="ECO:0000313" key="2">
    <source>
        <dbReference type="Proteomes" id="UP000184050"/>
    </source>
</evidence>
<dbReference type="NCBIfam" id="TIGR03519">
    <property type="entry name" value="T9SS_PorP_fam"/>
    <property type="match status" value="1"/>
</dbReference>
<sequence>MKKPINSSGLLFVVAFFLSQSISGQDKLFFDQFMFHPQLINPAAIGQNGDFGAFAYGYNDLGKAIEPEFTYLLSAYTRSVENKIGFGINAKYDGFWMEDFLQVSTDFSYNWNFNSESSLNIGIRGGYFNYKNPLTEYEVFDEHDPLLANDLVKNYLKFGLGIHFSTNTFFAGISSPQTLTFDLTDNSEKADNYIYTPFPDRLYFMSGYKIKVVEKFDVQPIVLLSLILDGSDEPFFYHASINFHYDDKLWVGASHQYRKTFAVHARWKFKNGIGIGYSCVFRNIMESGNYKFPTEHGLSLSYDLMKL</sequence>
<evidence type="ECO:0000313" key="1">
    <source>
        <dbReference type="EMBL" id="SHJ82719.1"/>
    </source>
</evidence>
<dbReference type="EMBL" id="FQZE01000033">
    <property type="protein sequence ID" value="SHJ82719.1"/>
    <property type="molecule type" value="Genomic_DNA"/>
</dbReference>
<organism evidence="1 2">
    <name type="scientific">Tangfeifania diversioriginum</name>
    <dbReference type="NCBI Taxonomy" id="1168035"/>
    <lineage>
        <taxon>Bacteria</taxon>
        <taxon>Pseudomonadati</taxon>
        <taxon>Bacteroidota</taxon>
        <taxon>Bacteroidia</taxon>
        <taxon>Marinilabiliales</taxon>
        <taxon>Prolixibacteraceae</taxon>
        <taxon>Tangfeifania</taxon>
    </lineage>
</organism>
<dbReference type="OrthoDB" id="1320396at2"/>
<dbReference type="Proteomes" id="UP000184050">
    <property type="component" value="Unassembled WGS sequence"/>
</dbReference>
<gene>
    <name evidence="1" type="ORF">SAMN05444280_1331</name>
</gene>
<name>A0A1M6MGU8_9BACT</name>
<dbReference type="RefSeq" id="WP_073172473.1">
    <property type="nucleotide sequence ID" value="NZ_FQZE01000033.1"/>
</dbReference>
<accession>A0A1M6MGU8</accession>
<dbReference type="InterPro" id="IPR019861">
    <property type="entry name" value="PorP/SprF_Bacteroidetes"/>
</dbReference>
<dbReference type="Pfam" id="PF11751">
    <property type="entry name" value="PorP_SprF"/>
    <property type="match status" value="1"/>
</dbReference>
<dbReference type="AlphaFoldDB" id="A0A1M6MGU8"/>
<proteinExistence type="predicted"/>
<keyword evidence="2" id="KW-1185">Reference proteome</keyword>
<reference evidence="1 2" key="1">
    <citation type="submission" date="2016-11" db="EMBL/GenBank/DDBJ databases">
        <authorList>
            <person name="Jaros S."/>
            <person name="Januszkiewicz K."/>
            <person name="Wedrychowicz H."/>
        </authorList>
    </citation>
    <scope>NUCLEOTIDE SEQUENCE [LARGE SCALE GENOMIC DNA]</scope>
    <source>
        <strain evidence="1 2">DSM 27063</strain>
    </source>
</reference>
<dbReference type="STRING" id="1168035.SAMN05444280_1331"/>